<gene>
    <name evidence="1" type="ORF">GE061_003695</name>
</gene>
<dbReference type="SUPFAM" id="SSF51735">
    <property type="entry name" value="NAD(P)-binding Rossmann-fold domains"/>
    <property type="match status" value="1"/>
</dbReference>
<reference evidence="1" key="1">
    <citation type="journal article" date="2021" name="Mol. Ecol. Resour.">
        <title>Apolygus lucorum genome provides insights into omnivorousness and mesophyll feeding.</title>
        <authorList>
            <person name="Liu Y."/>
            <person name="Liu H."/>
            <person name="Wang H."/>
            <person name="Huang T."/>
            <person name="Liu B."/>
            <person name="Yang B."/>
            <person name="Yin L."/>
            <person name="Li B."/>
            <person name="Zhang Y."/>
            <person name="Zhang S."/>
            <person name="Jiang F."/>
            <person name="Zhang X."/>
            <person name="Ren Y."/>
            <person name="Wang B."/>
            <person name="Wang S."/>
            <person name="Lu Y."/>
            <person name="Wu K."/>
            <person name="Fan W."/>
            <person name="Wang G."/>
        </authorList>
    </citation>
    <scope>NUCLEOTIDE SEQUENCE</scope>
    <source>
        <strain evidence="1">12Hb</strain>
    </source>
</reference>
<dbReference type="AlphaFoldDB" id="A0A8S9X2S6"/>
<keyword evidence="2" id="KW-1185">Reference proteome</keyword>
<protein>
    <submittedName>
        <fullName evidence="1">Uncharacterized protein</fullName>
    </submittedName>
</protein>
<dbReference type="Gene3D" id="3.40.50.720">
    <property type="entry name" value="NAD(P)-binding Rossmann-like Domain"/>
    <property type="match status" value="1"/>
</dbReference>
<sequence length="103" mass="11571">MYNSPEDNVHFKASGVRVIGICPGPTETNLMTCQQDKALVPDWSIAANMQFMENFQKPEVVAKAIVYMIQYATPGSLYVVEKGGLYNTNIPSIKKIRERVIYV</sequence>
<dbReference type="InterPro" id="IPR036291">
    <property type="entry name" value="NAD(P)-bd_dom_sf"/>
</dbReference>
<evidence type="ECO:0000313" key="2">
    <source>
        <dbReference type="Proteomes" id="UP000466442"/>
    </source>
</evidence>
<comment type="caution">
    <text evidence="1">The sequence shown here is derived from an EMBL/GenBank/DDBJ whole genome shotgun (WGS) entry which is preliminary data.</text>
</comment>
<name>A0A8S9X2S6_APOLU</name>
<organism evidence="1 2">
    <name type="scientific">Apolygus lucorum</name>
    <name type="common">Small green plant bug</name>
    <name type="synonym">Lygocoris lucorum</name>
    <dbReference type="NCBI Taxonomy" id="248454"/>
    <lineage>
        <taxon>Eukaryota</taxon>
        <taxon>Metazoa</taxon>
        <taxon>Ecdysozoa</taxon>
        <taxon>Arthropoda</taxon>
        <taxon>Hexapoda</taxon>
        <taxon>Insecta</taxon>
        <taxon>Pterygota</taxon>
        <taxon>Neoptera</taxon>
        <taxon>Paraneoptera</taxon>
        <taxon>Hemiptera</taxon>
        <taxon>Heteroptera</taxon>
        <taxon>Panheteroptera</taxon>
        <taxon>Cimicomorpha</taxon>
        <taxon>Miridae</taxon>
        <taxon>Mirini</taxon>
        <taxon>Apolygus</taxon>
    </lineage>
</organism>
<proteinExistence type="predicted"/>
<evidence type="ECO:0000313" key="1">
    <source>
        <dbReference type="EMBL" id="KAF6203277.1"/>
    </source>
</evidence>
<dbReference type="Proteomes" id="UP000466442">
    <property type="component" value="Unassembled WGS sequence"/>
</dbReference>
<accession>A0A8S9X2S6</accession>
<dbReference type="OrthoDB" id="37659at2759"/>
<dbReference type="EMBL" id="WIXP02000011">
    <property type="protein sequence ID" value="KAF6203277.1"/>
    <property type="molecule type" value="Genomic_DNA"/>
</dbReference>